<sequence>MPIVYHEKAQSTFAKNMTLITTPEANNSFLSDLVTSGDLDKEKPITAGFYRQLKGETLTYTYTYHEMKIIVEGEFHISDGTNSYVGLPGDVFYFQKGDTITFSSPDYGLGFFCGQKAFGVV</sequence>
<dbReference type="PANTHER" id="PTHR36169">
    <property type="entry name" value="ETHANOLAMINE UTILIZATION PROTEIN EUTQ"/>
    <property type="match status" value="1"/>
</dbReference>
<dbReference type="EMBL" id="MCGR01000113">
    <property type="protein sequence ID" value="ORY48822.1"/>
    <property type="molecule type" value="Genomic_DNA"/>
</dbReference>
<protein>
    <recommendedName>
        <fullName evidence="3">RmlC-like cupin domain-containing protein</fullName>
    </recommendedName>
</protein>
<organism evidence="1 2">
    <name type="scientific">Leucosporidium creatinivorum</name>
    <dbReference type="NCBI Taxonomy" id="106004"/>
    <lineage>
        <taxon>Eukaryota</taxon>
        <taxon>Fungi</taxon>
        <taxon>Dikarya</taxon>
        <taxon>Basidiomycota</taxon>
        <taxon>Pucciniomycotina</taxon>
        <taxon>Microbotryomycetes</taxon>
        <taxon>Leucosporidiales</taxon>
        <taxon>Leucosporidium</taxon>
    </lineage>
</organism>
<gene>
    <name evidence="1" type="ORF">BCR35DRAFT_297115</name>
</gene>
<dbReference type="Pfam" id="PF06249">
    <property type="entry name" value="EutQ"/>
    <property type="match status" value="1"/>
</dbReference>
<accession>A0A1Y2CP92</accession>
<dbReference type="Gene3D" id="2.60.120.10">
    <property type="entry name" value="Jelly Rolls"/>
    <property type="match status" value="1"/>
</dbReference>
<dbReference type="InParanoid" id="A0A1Y2CP92"/>
<dbReference type="Proteomes" id="UP000193467">
    <property type="component" value="Unassembled WGS sequence"/>
</dbReference>
<name>A0A1Y2CP92_9BASI</name>
<keyword evidence="2" id="KW-1185">Reference proteome</keyword>
<reference evidence="1 2" key="1">
    <citation type="submission" date="2016-07" db="EMBL/GenBank/DDBJ databases">
        <title>Pervasive Adenine N6-methylation of Active Genes in Fungi.</title>
        <authorList>
            <consortium name="DOE Joint Genome Institute"/>
            <person name="Mondo S.J."/>
            <person name="Dannebaum R.O."/>
            <person name="Kuo R.C."/>
            <person name="Labutti K."/>
            <person name="Haridas S."/>
            <person name="Kuo A."/>
            <person name="Salamov A."/>
            <person name="Ahrendt S.R."/>
            <person name="Lipzen A."/>
            <person name="Sullivan W."/>
            <person name="Andreopoulos W.B."/>
            <person name="Clum A."/>
            <person name="Lindquist E."/>
            <person name="Daum C."/>
            <person name="Ramamoorthy G.K."/>
            <person name="Gryganskyi A."/>
            <person name="Culley D."/>
            <person name="Magnuson J.K."/>
            <person name="James T.Y."/>
            <person name="O'Malley M.A."/>
            <person name="Stajich J.E."/>
            <person name="Spatafora J.W."/>
            <person name="Visel A."/>
            <person name="Grigoriev I.V."/>
        </authorList>
    </citation>
    <scope>NUCLEOTIDE SEQUENCE [LARGE SCALE GENOMIC DNA]</scope>
    <source>
        <strain evidence="1 2">62-1032</strain>
    </source>
</reference>
<comment type="caution">
    <text evidence="1">The sequence shown here is derived from an EMBL/GenBank/DDBJ whole genome shotgun (WGS) entry which is preliminary data.</text>
</comment>
<dbReference type="InterPro" id="IPR011051">
    <property type="entry name" value="RmlC_Cupin_sf"/>
</dbReference>
<dbReference type="InterPro" id="IPR014710">
    <property type="entry name" value="RmlC-like_jellyroll"/>
</dbReference>
<dbReference type="SUPFAM" id="SSF51182">
    <property type="entry name" value="RmlC-like cupins"/>
    <property type="match status" value="1"/>
</dbReference>
<dbReference type="CDD" id="cd02228">
    <property type="entry name" value="cupin_EutQ"/>
    <property type="match status" value="1"/>
</dbReference>
<dbReference type="InterPro" id="IPR010424">
    <property type="entry name" value="EutQ"/>
</dbReference>
<proteinExistence type="predicted"/>
<dbReference type="PANTHER" id="PTHR36169:SF1">
    <property type="entry name" value="ACETATE KINASE EUTQ"/>
    <property type="match status" value="1"/>
</dbReference>
<evidence type="ECO:0000313" key="2">
    <source>
        <dbReference type="Proteomes" id="UP000193467"/>
    </source>
</evidence>
<evidence type="ECO:0008006" key="3">
    <source>
        <dbReference type="Google" id="ProtNLM"/>
    </source>
</evidence>
<evidence type="ECO:0000313" key="1">
    <source>
        <dbReference type="EMBL" id="ORY48822.1"/>
    </source>
</evidence>
<dbReference type="OrthoDB" id="3346152at2759"/>
<dbReference type="AlphaFoldDB" id="A0A1Y2CP92"/>